<organism evidence="1 2">
    <name type="scientific">Canavalia gladiata</name>
    <name type="common">Sword bean</name>
    <name type="synonym">Dolichos gladiatus</name>
    <dbReference type="NCBI Taxonomy" id="3824"/>
    <lineage>
        <taxon>Eukaryota</taxon>
        <taxon>Viridiplantae</taxon>
        <taxon>Streptophyta</taxon>
        <taxon>Embryophyta</taxon>
        <taxon>Tracheophyta</taxon>
        <taxon>Spermatophyta</taxon>
        <taxon>Magnoliopsida</taxon>
        <taxon>eudicotyledons</taxon>
        <taxon>Gunneridae</taxon>
        <taxon>Pentapetalae</taxon>
        <taxon>rosids</taxon>
        <taxon>fabids</taxon>
        <taxon>Fabales</taxon>
        <taxon>Fabaceae</taxon>
        <taxon>Papilionoideae</taxon>
        <taxon>50 kb inversion clade</taxon>
        <taxon>NPAAA clade</taxon>
        <taxon>indigoferoid/millettioid clade</taxon>
        <taxon>Phaseoleae</taxon>
        <taxon>Canavalia</taxon>
    </lineage>
</organism>
<dbReference type="InterPro" id="IPR051442">
    <property type="entry name" value="B3_domain"/>
</dbReference>
<dbReference type="PANTHER" id="PTHR34269">
    <property type="entry name" value="TRANSCRIPTION FACTOR B3-DOMAIN FAMILY-RELATED"/>
    <property type="match status" value="1"/>
</dbReference>
<reference evidence="1 2" key="1">
    <citation type="submission" date="2024-01" db="EMBL/GenBank/DDBJ databases">
        <title>The genomes of 5 underutilized Papilionoideae crops provide insights into root nodulation and disease resistanc.</title>
        <authorList>
            <person name="Jiang F."/>
        </authorList>
    </citation>
    <scope>NUCLEOTIDE SEQUENCE [LARGE SCALE GENOMIC DNA]</scope>
    <source>
        <strain evidence="1">LVBAO_FW01</strain>
        <tissue evidence="1">Leaves</tissue>
    </source>
</reference>
<name>A0AAN9LKU1_CANGL</name>
<dbReference type="Proteomes" id="UP001367508">
    <property type="component" value="Unassembled WGS sequence"/>
</dbReference>
<gene>
    <name evidence="1" type="ORF">VNO77_18388</name>
</gene>
<protein>
    <submittedName>
        <fullName evidence="1">Uncharacterized protein</fullName>
    </submittedName>
</protein>
<sequence>MIYAQTRSHWPNEMHPSKKVGMAYVREFSNGNKGKKACSYKSTSKVSDLWPFRIKLTTECMRWDSLKITPSKEFEEHIVGHMNESNSKALKSWIPVNILIHDVDNRETYEAKLSKKESFWFDPMPILGEKSKKGECLREPPCYDFKKAREEFAYSIEPFRNIITKRGLKYDQEIGLRYCGDKVVEGFEFSVLHSSSLDIHSFRI</sequence>
<accession>A0AAN9LKU1</accession>
<keyword evidence="2" id="KW-1185">Reference proteome</keyword>
<dbReference type="AlphaFoldDB" id="A0AAN9LKU1"/>
<comment type="caution">
    <text evidence="1">The sequence shown here is derived from an EMBL/GenBank/DDBJ whole genome shotgun (WGS) entry which is preliminary data.</text>
</comment>
<dbReference type="EMBL" id="JAYMYQ010000004">
    <property type="protein sequence ID" value="KAK7337801.1"/>
    <property type="molecule type" value="Genomic_DNA"/>
</dbReference>
<dbReference type="PANTHER" id="PTHR34269:SF19">
    <property type="match status" value="1"/>
</dbReference>
<evidence type="ECO:0000313" key="2">
    <source>
        <dbReference type="Proteomes" id="UP001367508"/>
    </source>
</evidence>
<proteinExistence type="predicted"/>
<evidence type="ECO:0000313" key="1">
    <source>
        <dbReference type="EMBL" id="KAK7337801.1"/>
    </source>
</evidence>